<dbReference type="Gene3D" id="3.30.450.20">
    <property type="entry name" value="PAS domain"/>
    <property type="match status" value="8"/>
</dbReference>
<feature type="transmembrane region" description="Helical" evidence="2">
    <location>
        <begin position="137"/>
        <end position="157"/>
    </location>
</feature>
<keyword evidence="8" id="KW-1185">Reference proteome</keyword>
<keyword evidence="2" id="KW-0472">Membrane</keyword>
<dbReference type="NCBIfam" id="TIGR00229">
    <property type="entry name" value="sensory_box"/>
    <property type="match status" value="7"/>
</dbReference>
<keyword evidence="2" id="KW-0812">Transmembrane</keyword>
<dbReference type="Pfam" id="PF13426">
    <property type="entry name" value="PAS_9"/>
    <property type="match status" value="2"/>
</dbReference>
<feature type="domain" description="PAC" evidence="4">
    <location>
        <begin position="564"/>
        <end position="616"/>
    </location>
</feature>
<dbReference type="InterPro" id="IPR052155">
    <property type="entry name" value="Biofilm_reg_signaling"/>
</dbReference>
<dbReference type="Gene3D" id="3.30.70.270">
    <property type="match status" value="1"/>
</dbReference>
<proteinExistence type="predicted"/>
<keyword evidence="1" id="KW-0175">Coiled coil</keyword>
<feature type="domain" description="PAS" evidence="3">
    <location>
        <begin position="738"/>
        <end position="814"/>
    </location>
</feature>
<feature type="transmembrane region" description="Helical" evidence="2">
    <location>
        <begin position="70"/>
        <end position="87"/>
    </location>
</feature>
<dbReference type="SUPFAM" id="SSF55785">
    <property type="entry name" value="PYP-like sensor domain (PAS domain)"/>
    <property type="match status" value="8"/>
</dbReference>
<dbReference type="InterPro" id="IPR035965">
    <property type="entry name" value="PAS-like_dom_sf"/>
</dbReference>
<dbReference type="InterPro" id="IPR013656">
    <property type="entry name" value="PAS_4"/>
</dbReference>
<dbReference type="InterPro" id="IPR013655">
    <property type="entry name" value="PAS_fold_3"/>
</dbReference>
<evidence type="ECO:0000259" key="4">
    <source>
        <dbReference type="PROSITE" id="PS50113"/>
    </source>
</evidence>
<feature type="domain" description="PAS" evidence="3">
    <location>
        <begin position="617"/>
        <end position="662"/>
    </location>
</feature>
<feature type="transmembrane region" description="Helical" evidence="2">
    <location>
        <begin position="43"/>
        <end position="64"/>
    </location>
</feature>
<dbReference type="PROSITE" id="PS50887">
    <property type="entry name" value="GGDEF"/>
    <property type="match status" value="1"/>
</dbReference>
<evidence type="ECO:0000259" key="3">
    <source>
        <dbReference type="PROSITE" id="PS50112"/>
    </source>
</evidence>
<dbReference type="Pfam" id="PF00990">
    <property type="entry name" value="GGDEF"/>
    <property type="match status" value="1"/>
</dbReference>
<dbReference type="InterPro" id="IPR000014">
    <property type="entry name" value="PAS"/>
</dbReference>
<comment type="caution">
    <text evidence="7">The sequence shown here is derived from an EMBL/GenBank/DDBJ whole genome shotgun (WGS) entry which is preliminary data.</text>
</comment>
<feature type="domain" description="PAC" evidence="4">
    <location>
        <begin position="1228"/>
        <end position="1280"/>
    </location>
</feature>
<dbReference type="PANTHER" id="PTHR44757:SF2">
    <property type="entry name" value="BIOFILM ARCHITECTURE MAINTENANCE PROTEIN MBAA"/>
    <property type="match status" value="1"/>
</dbReference>
<protein>
    <submittedName>
        <fullName evidence="7">Diguanylate cyclase (GGDEF)-like protein/PAS domain S-box-containing protein</fullName>
    </submittedName>
</protein>
<accession>A0ABU1ZTU7</accession>
<dbReference type="CDD" id="cd01948">
    <property type="entry name" value="EAL"/>
    <property type="match status" value="1"/>
</dbReference>
<dbReference type="SMART" id="SM00091">
    <property type="entry name" value="PAS"/>
    <property type="match status" value="8"/>
</dbReference>
<dbReference type="Pfam" id="PF00563">
    <property type="entry name" value="EAL"/>
    <property type="match status" value="1"/>
</dbReference>
<feature type="coiled-coil region" evidence="1">
    <location>
        <begin position="989"/>
        <end position="1023"/>
    </location>
</feature>
<feature type="domain" description="PAS" evidence="3">
    <location>
        <begin position="364"/>
        <end position="434"/>
    </location>
</feature>
<evidence type="ECO:0000259" key="5">
    <source>
        <dbReference type="PROSITE" id="PS50883"/>
    </source>
</evidence>
<dbReference type="Proteomes" id="UP001268089">
    <property type="component" value="Unassembled WGS sequence"/>
</dbReference>
<dbReference type="CDD" id="cd00130">
    <property type="entry name" value="PAS"/>
    <property type="match status" value="7"/>
</dbReference>
<feature type="domain" description="PAC" evidence="4">
    <location>
        <begin position="437"/>
        <end position="488"/>
    </location>
</feature>
<feature type="domain" description="PAS" evidence="3">
    <location>
        <begin position="1023"/>
        <end position="1077"/>
    </location>
</feature>
<keyword evidence="2" id="KW-1133">Transmembrane helix</keyword>
<dbReference type="CDD" id="cd01949">
    <property type="entry name" value="GGDEF"/>
    <property type="match status" value="1"/>
</dbReference>
<feature type="domain" description="PAS" evidence="3">
    <location>
        <begin position="865"/>
        <end position="908"/>
    </location>
</feature>
<dbReference type="SUPFAM" id="SSF55073">
    <property type="entry name" value="Nucleotide cyclase"/>
    <property type="match status" value="1"/>
</dbReference>
<dbReference type="PROSITE" id="PS50883">
    <property type="entry name" value="EAL"/>
    <property type="match status" value="1"/>
</dbReference>
<dbReference type="Gene3D" id="2.10.70.100">
    <property type="match status" value="1"/>
</dbReference>
<feature type="domain" description="PAC" evidence="4">
    <location>
        <begin position="683"/>
        <end position="737"/>
    </location>
</feature>
<feature type="domain" description="PAC" evidence="4">
    <location>
        <begin position="1102"/>
        <end position="1154"/>
    </location>
</feature>
<dbReference type="RefSeq" id="WP_310345348.1">
    <property type="nucleotide sequence ID" value="NZ_JAVDXO010000010.1"/>
</dbReference>
<dbReference type="Pfam" id="PF08447">
    <property type="entry name" value="PAS_3"/>
    <property type="match status" value="2"/>
</dbReference>
<reference evidence="7 8" key="1">
    <citation type="submission" date="2023-07" db="EMBL/GenBank/DDBJ databases">
        <title>Sorghum-associated microbial communities from plants grown in Nebraska, USA.</title>
        <authorList>
            <person name="Schachtman D."/>
        </authorList>
    </citation>
    <scope>NUCLEOTIDE SEQUENCE [LARGE SCALE GENOMIC DNA]</scope>
    <source>
        <strain evidence="7 8">BE308</strain>
    </source>
</reference>
<dbReference type="SUPFAM" id="SSF141868">
    <property type="entry name" value="EAL domain-like"/>
    <property type="match status" value="1"/>
</dbReference>
<dbReference type="SMART" id="SM00086">
    <property type="entry name" value="PAC"/>
    <property type="match status" value="8"/>
</dbReference>
<feature type="domain" description="PAC" evidence="4">
    <location>
        <begin position="937"/>
        <end position="987"/>
    </location>
</feature>
<dbReference type="Pfam" id="PF08448">
    <property type="entry name" value="PAS_4"/>
    <property type="match status" value="3"/>
</dbReference>
<dbReference type="PANTHER" id="PTHR44757">
    <property type="entry name" value="DIGUANYLATE CYCLASE DGCP"/>
    <property type="match status" value="1"/>
</dbReference>
<evidence type="ECO:0000313" key="8">
    <source>
        <dbReference type="Proteomes" id="UP001268089"/>
    </source>
</evidence>
<feature type="domain" description="GGDEF" evidence="6">
    <location>
        <begin position="1312"/>
        <end position="1445"/>
    </location>
</feature>
<gene>
    <name evidence="7" type="ORF">J2X15_003584</name>
</gene>
<dbReference type="InterPro" id="IPR043128">
    <property type="entry name" value="Rev_trsase/Diguanyl_cyclase"/>
</dbReference>
<organism evidence="7 8">
    <name type="scientific">Rhodoferax saidenbachensis</name>
    <dbReference type="NCBI Taxonomy" id="1484693"/>
    <lineage>
        <taxon>Bacteria</taxon>
        <taxon>Pseudomonadati</taxon>
        <taxon>Pseudomonadota</taxon>
        <taxon>Betaproteobacteria</taxon>
        <taxon>Burkholderiales</taxon>
        <taxon>Comamonadaceae</taxon>
        <taxon>Rhodoferax</taxon>
    </lineage>
</organism>
<dbReference type="Gene3D" id="3.20.20.450">
    <property type="entry name" value="EAL domain"/>
    <property type="match status" value="1"/>
</dbReference>
<dbReference type="InterPro" id="IPR035919">
    <property type="entry name" value="EAL_sf"/>
</dbReference>
<dbReference type="NCBIfam" id="TIGR00254">
    <property type="entry name" value="GGDEF"/>
    <property type="match status" value="1"/>
</dbReference>
<dbReference type="InterPro" id="IPR001610">
    <property type="entry name" value="PAC"/>
</dbReference>
<dbReference type="PROSITE" id="PS50112">
    <property type="entry name" value="PAS"/>
    <property type="match status" value="5"/>
</dbReference>
<dbReference type="PROSITE" id="PS50113">
    <property type="entry name" value="PAC"/>
    <property type="match status" value="8"/>
</dbReference>
<dbReference type="EMBL" id="JAVDXO010000010">
    <property type="protein sequence ID" value="MDR7308275.1"/>
    <property type="molecule type" value="Genomic_DNA"/>
</dbReference>
<feature type="domain" description="PAC" evidence="4">
    <location>
        <begin position="308"/>
        <end position="363"/>
    </location>
</feature>
<feature type="domain" description="PAC" evidence="4">
    <location>
        <begin position="817"/>
        <end position="868"/>
    </location>
</feature>
<evidence type="ECO:0000256" key="2">
    <source>
        <dbReference type="SAM" id="Phobius"/>
    </source>
</evidence>
<feature type="domain" description="EAL" evidence="5">
    <location>
        <begin position="1454"/>
        <end position="1708"/>
    </location>
</feature>
<evidence type="ECO:0000259" key="6">
    <source>
        <dbReference type="PROSITE" id="PS50887"/>
    </source>
</evidence>
<sequence>MNRLIKTARRLSNTEDEWMISASMQSDVGHLVLTRLRMAYQRVTLSIVSSLLVSSLVVVALWPAVARQGLLTWLFVLWSILGVRYLFARRFLKLGPSASAEPNKWITGYVIGAAATGLCWGLTVFCFPESPRDQTTLLLVFVIAGVSAFASATMASIPQASSAFMLSSLLPVALWLFLFDQHSMTLIALVYLGLMLLLSHQVHDAVLSYVVSNHQNKELTSTDQEREARYRAQSNLLHSVMESASDVSVWALDRDYRYLMFNAEHTRSSKLRGVDIAIGMSAIDIVEREEFREFFRHGFGPALAGHSLSVETREAVVQEGTTTYEYYEHHGSRICNDAGEVVGLSIFSHNITERKRLEHALEDSRNFLSKVINSISDNISVKDSEHHWILLNDTCCAMLGHPREALLGKSDYDFLPKEQADVFWEKDDLVFKSGQINVNEEALTGADGNTRYLLTQKSPFTFNDGQRYVVAISRDITERKAIEKALADSEHMLQDAQRIAHVGSWDVDLVNDKLVWSDEIFRIWEIDKTKFKADFAAFVDTVHPQDRERVTQAYNEAIGNHSLYEVEHRLLFPDGRVKYILEQGEPQYDAQGKPVRFIGTSLDITERKRLQNELVEREREFRSLAENLPDNIARWDVDGRYLYVNPVHERTLGLAASDLIGKPLPDTHGHVKAAVAQVVATGQMVELVRQSALVDDEIQFHEVSLVPEFDAEGRVVSVLGLGRNMTEFYRMQQAVVERERELRALAESSPGMMGTFYSRPDGSICMPYVSPKIEELFGLRPQDVVNDATPLMAMTHPDDARRVADSIAESAGNMTTWHEEYRVIHPTRGERWMESNTHPEPHSDGGIVWYGYVHDITERKRAQQQLELLDRAIDMSADAIFMIDEQLRFNYVNEAACRALGYSREELMTMGPCDIDPDIQREVLLKIMWESPIGLMNIIETRHRTKDGRTYPVEICGVQFEEGGARFGLTVARDITERKHTERALRENFDQITALNRTLEEAARDMEQQAETLKASRAQLQRTEAWYRGILQSAPDGMLVVSEQGTITLVNAQLCRMFGYADDELIGQPIETLVPPQASGEHVALRNGFIRGPSKGRKMGGDAAKLRGRRKDGSEFFVDISLSRPPSIDDGAGAICAAIRDVTEQRRLETALAEREHESRTLIENTPDTIARYNRDRIRVFANQALANGIEGGLEAALGKTPAEVPGGEQSKIYEEKLREVLATGVNTEFELTWVSKSGQDLSSHIRLTAEFDANGTVATVLAVGRDITELNNFRQKIHQMAFYDNLTALPNRALFNDRLHQVLHDAEWHGQLAGVMLLDLDRFKAINDSLGHPAGDALLREAALRLTFCVRTYDTVARLGGDEFAILLPDIRSGDDLGRVASKILTAFNEPFLLEGTEVFVSTSIGIAVYPDDDIDPNGLIKQADSAMYFAKRSGRNNFRFYSKDLTASADEKLSLESELRRALERNELELYYQPKVRLGDNMLVGSEALLRWNNPQRGIVPPNQFISIAEDSGLIIEIGQWVLRDACRTACDWNGAEKPLHKVAINLSARQFQSHDLVSTVRGILEETGCQPQWIELEITESLLLDEQGQVLEMLKSFNAMGVTIAIDDFGTGYSSLSYLARFPINTLKIDRSFIGSLTTEHFRAELVKAILSIARCLGQEVVAEGVETLEQAAFLQAHGCQVAQGYLYSKPVPKAEFQALDFVKR</sequence>
<feature type="transmembrane region" description="Helical" evidence="2">
    <location>
        <begin position="169"/>
        <end position="198"/>
    </location>
</feature>
<evidence type="ECO:0000256" key="1">
    <source>
        <dbReference type="SAM" id="Coils"/>
    </source>
</evidence>
<dbReference type="InterPro" id="IPR000160">
    <property type="entry name" value="GGDEF_dom"/>
</dbReference>
<dbReference type="SMART" id="SM00052">
    <property type="entry name" value="EAL"/>
    <property type="match status" value="1"/>
</dbReference>
<feature type="transmembrane region" description="Helical" evidence="2">
    <location>
        <begin position="108"/>
        <end position="125"/>
    </location>
</feature>
<dbReference type="SMART" id="SM00267">
    <property type="entry name" value="GGDEF"/>
    <property type="match status" value="1"/>
</dbReference>
<dbReference type="InterPro" id="IPR000700">
    <property type="entry name" value="PAS-assoc_C"/>
</dbReference>
<name>A0ABU1ZTU7_9BURK</name>
<dbReference type="InterPro" id="IPR029787">
    <property type="entry name" value="Nucleotide_cyclase"/>
</dbReference>
<dbReference type="InterPro" id="IPR001633">
    <property type="entry name" value="EAL_dom"/>
</dbReference>
<evidence type="ECO:0000313" key="7">
    <source>
        <dbReference type="EMBL" id="MDR7308275.1"/>
    </source>
</evidence>